<dbReference type="OMA" id="WPAIIHS"/>
<feature type="transmembrane region" description="Helical" evidence="1">
    <location>
        <begin position="64"/>
        <end position="83"/>
    </location>
</feature>
<protein>
    <submittedName>
        <fullName evidence="2">Uncharacterized protein</fullName>
    </submittedName>
</protein>
<gene>
    <name evidence="2" type="ORF">NECAME_05282</name>
</gene>
<evidence type="ECO:0000256" key="1">
    <source>
        <dbReference type="SAM" id="Phobius"/>
    </source>
</evidence>
<evidence type="ECO:0000313" key="2">
    <source>
        <dbReference type="EMBL" id="ETN69300.1"/>
    </source>
</evidence>
<dbReference type="KEGG" id="nai:NECAME_05282"/>
<feature type="transmembrane region" description="Helical" evidence="1">
    <location>
        <begin position="95"/>
        <end position="118"/>
    </location>
</feature>
<feature type="transmembrane region" description="Helical" evidence="1">
    <location>
        <begin position="36"/>
        <end position="58"/>
    </location>
</feature>
<keyword evidence="3" id="KW-1185">Reference proteome</keyword>
<evidence type="ECO:0000313" key="3">
    <source>
        <dbReference type="Proteomes" id="UP000053676"/>
    </source>
</evidence>
<organism evidence="2 3">
    <name type="scientific">Necator americanus</name>
    <name type="common">Human hookworm</name>
    <dbReference type="NCBI Taxonomy" id="51031"/>
    <lineage>
        <taxon>Eukaryota</taxon>
        <taxon>Metazoa</taxon>
        <taxon>Ecdysozoa</taxon>
        <taxon>Nematoda</taxon>
        <taxon>Chromadorea</taxon>
        <taxon>Rhabditida</taxon>
        <taxon>Rhabditina</taxon>
        <taxon>Rhabditomorpha</taxon>
        <taxon>Strongyloidea</taxon>
        <taxon>Ancylostomatidae</taxon>
        <taxon>Bunostominae</taxon>
        <taxon>Necator</taxon>
    </lineage>
</organism>
<dbReference type="OrthoDB" id="5789289at2759"/>
<dbReference type="Proteomes" id="UP000053676">
    <property type="component" value="Unassembled WGS sequence"/>
</dbReference>
<keyword evidence="1" id="KW-1133">Transmembrane helix</keyword>
<feature type="transmembrane region" description="Helical" evidence="1">
    <location>
        <begin position="146"/>
        <end position="169"/>
    </location>
</feature>
<reference evidence="3" key="1">
    <citation type="journal article" date="2014" name="Nat. Genet.">
        <title>Genome of the human hookworm Necator americanus.</title>
        <authorList>
            <person name="Tang Y.T."/>
            <person name="Gao X."/>
            <person name="Rosa B.A."/>
            <person name="Abubucker S."/>
            <person name="Hallsworth-Pepin K."/>
            <person name="Martin J."/>
            <person name="Tyagi R."/>
            <person name="Heizer E."/>
            <person name="Zhang X."/>
            <person name="Bhonagiri-Palsikar V."/>
            <person name="Minx P."/>
            <person name="Warren W.C."/>
            <person name="Wang Q."/>
            <person name="Zhan B."/>
            <person name="Hotez P.J."/>
            <person name="Sternberg P.W."/>
            <person name="Dougall A."/>
            <person name="Gaze S.T."/>
            <person name="Mulvenna J."/>
            <person name="Sotillo J."/>
            <person name="Ranganathan S."/>
            <person name="Rabelo E.M."/>
            <person name="Wilson R.K."/>
            <person name="Felgner P.L."/>
            <person name="Bethony J."/>
            <person name="Hawdon J.M."/>
            <person name="Gasser R.B."/>
            <person name="Loukas A."/>
            <person name="Mitreva M."/>
        </authorList>
    </citation>
    <scope>NUCLEOTIDE SEQUENCE [LARGE SCALE GENOMIC DNA]</scope>
</reference>
<proteinExistence type="predicted"/>
<dbReference type="EMBL" id="KI669128">
    <property type="protein sequence ID" value="ETN69300.1"/>
    <property type="molecule type" value="Genomic_DNA"/>
</dbReference>
<keyword evidence="1" id="KW-0472">Membrane</keyword>
<name>W2SIA2_NECAM</name>
<sequence length="205" mass="24187">MILFDKVPILHYITNLWQWDVEWEEQNPEYRCLLRLAHVVNAAKVLVLLEILVIPLYILFLFPWWIFWIGPHFVIILLTLYALKKERHRWMWPINLYAAFQFAAWALITMLKFIVAIFNTEGYLEFYGQSRWSPADLNISAHHEDFLTRAIIIAIVKAIVLAIGVALFWRLAVFHTTRRYFEAKADGTVPPTEEASGMEKLMRPI</sequence>
<dbReference type="AlphaFoldDB" id="W2SIA2"/>
<accession>W2SIA2</accession>
<keyword evidence="1" id="KW-0812">Transmembrane</keyword>